<evidence type="ECO:0000256" key="2">
    <source>
        <dbReference type="ARBA" id="ARBA00022737"/>
    </source>
</evidence>
<name>A0AAV8WBT2_9CUCU</name>
<dbReference type="Pfam" id="PF00989">
    <property type="entry name" value="PAS"/>
    <property type="match status" value="1"/>
</dbReference>
<proteinExistence type="predicted"/>
<evidence type="ECO:0000259" key="7">
    <source>
        <dbReference type="PROSITE" id="PS50112"/>
    </source>
</evidence>
<evidence type="ECO:0000256" key="3">
    <source>
        <dbReference type="ARBA" id="ARBA00023015"/>
    </source>
</evidence>
<feature type="domain" description="PAS" evidence="7">
    <location>
        <begin position="306"/>
        <end position="337"/>
    </location>
</feature>
<keyword evidence="4" id="KW-0238">DNA-binding</keyword>
<dbReference type="GO" id="GO:0000981">
    <property type="term" value="F:DNA-binding transcription factor activity, RNA polymerase II-specific"/>
    <property type="evidence" value="ECO:0007669"/>
    <property type="project" value="TreeGrafter"/>
</dbReference>
<dbReference type="CDD" id="cd00130">
    <property type="entry name" value="PAS"/>
    <property type="match status" value="2"/>
</dbReference>
<dbReference type="GO" id="GO:0005667">
    <property type="term" value="C:transcription regulator complex"/>
    <property type="evidence" value="ECO:0007669"/>
    <property type="project" value="InterPro"/>
</dbReference>
<dbReference type="InterPro" id="IPR036638">
    <property type="entry name" value="HLH_DNA-bd_sf"/>
</dbReference>
<organism evidence="9 10">
    <name type="scientific">Exocentrus adspersus</name>
    <dbReference type="NCBI Taxonomy" id="1586481"/>
    <lineage>
        <taxon>Eukaryota</taxon>
        <taxon>Metazoa</taxon>
        <taxon>Ecdysozoa</taxon>
        <taxon>Arthropoda</taxon>
        <taxon>Hexapoda</taxon>
        <taxon>Insecta</taxon>
        <taxon>Pterygota</taxon>
        <taxon>Neoptera</taxon>
        <taxon>Endopterygota</taxon>
        <taxon>Coleoptera</taxon>
        <taxon>Polyphaga</taxon>
        <taxon>Cucujiformia</taxon>
        <taxon>Chrysomeloidea</taxon>
        <taxon>Cerambycidae</taxon>
        <taxon>Lamiinae</taxon>
        <taxon>Acanthocinini</taxon>
        <taxon>Exocentrus</taxon>
    </lineage>
</organism>
<dbReference type="InterPro" id="IPR035965">
    <property type="entry name" value="PAS-like_dom_sf"/>
</dbReference>
<reference evidence="9 10" key="1">
    <citation type="journal article" date="2023" name="Insect Mol. Biol.">
        <title>Genome sequencing provides insights into the evolution of gene families encoding plant cell wall-degrading enzymes in longhorned beetles.</title>
        <authorList>
            <person name="Shin N.R."/>
            <person name="Okamura Y."/>
            <person name="Kirsch R."/>
            <person name="Pauchet Y."/>
        </authorList>
    </citation>
    <scope>NUCLEOTIDE SEQUENCE [LARGE SCALE GENOMIC DNA]</scope>
    <source>
        <strain evidence="9">EAD_L_NR</strain>
    </source>
</reference>
<dbReference type="GO" id="GO:0071456">
    <property type="term" value="P:cellular response to hypoxia"/>
    <property type="evidence" value="ECO:0007669"/>
    <property type="project" value="TreeGrafter"/>
</dbReference>
<gene>
    <name evidence="9" type="ORF">NQ315_006805</name>
</gene>
<comment type="caution">
    <text evidence="9">The sequence shown here is derived from an EMBL/GenBank/DDBJ whole genome shotgun (WGS) entry which is preliminary data.</text>
</comment>
<protein>
    <submittedName>
        <fullName evidence="9">Uncharacterized protein</fullName>
    </submittedName>
</protein>
<dbReference type="PRINTS" id="PR00785">
    <property type="entry name" value="NCTRNSLOCATR"/>
</dbReference>
<dbReference type="PANTHER" id="PTHR23043">
    <property type="entry name" value="HYPOXIA-INDUCIBLE FACTOR 1 ALPHA"/>
    <property type="match status" value="1"/>
</dbReference>
<dbReference type="InterPro" id="IPR000014">
    <property type="entry name" value="PAS"/>
</dbReference>
<dbReference type="SUPFAM" id="SSF47459">
    <property type="entry name" value="HLH, helix-loop-helix DNA-binding domain"/>
    <property type="match status" value="1"/>
</dbReference>
<accession>A0AAV8WBT2</accession>
<dbReference type="SUPFAM" id="SSF55785">
    <property type="entry name" value="PYP-like sensor domain (PAS domain)"/>
    <property type="match status" value="2"/>
</dbReference>
<evidence type="ECO:0000256" key="4">
    <source>
        <dbReference type="ARBA" id="ARBA00023125"/>
    </source>
</evidence>
<evidence type="ECO:0000259" key="8">
    <source>
        <dbReference type="PROSITE" id="PS50888"/>
    </source>
</evidence>
<feature type="domain" description="BHLH" evidence="8">
    <location>
        <begin position="78"/>
        <end position="131"/>
    </location>
</feature>
<keyword evidence="2" id="KW-0677">Repeat</keyword>
<dbReference type="GO" id="GO:0045944">
    <property type="term" value="P:positive regulation of transcription by RNA polymerase II"/>
    <property type="evidence" value="ECO:0007669"/>
    <property type="project" value="UniProtKB-ARBA"/>
</dbReference>
<evidence type="ECO:0000256" key="1">
    <source>
        <dbReference type="ARBA" id="ARBA00004123"/>
    </source>
</evidence>
<dbReference type="SMART" id="SM00353">
    <property type="entry name" value="HLH"/>
    <property type="match status" value="1"/>
</dbReference>
<dbReference type="PANTHER" id="PTHR23043:SF17">
    <property type="entry name" value="PROTEIN SIMILAR"/>
    <property type="match status" value="1"/>
</dbReference>
<dbReference type="EMBL" id="JANEYG010000003">
    <property type="protein sequence ID" value="KAJ8924028.1"/>
    <property type="molecule type" value="Genomic_DNA"/>
</dbReference>
<keyword evidence="10" id="KW-1185">Reference proteome</keyword>
<dbReference type="PROSITE" id="PS50112">
    <property type="entry name" value="PAS"/>
    <property type="match status" value="2"/>
</dbReference>
<dbReference type="FunFam" id="4.10.280.10:FF:000076">
    <property type="entry name" value="hypoxia-inducible factor 3-alpha isoform X1"/>
    <property type="match status" value="1"/>
</dbReference>
<keyword evidence="5" id="KW-0804">Transcription</keyword>
<dbReference type="InterPro" id="IPR001067">
    <property type="entry name" value="Nuc_translocat"/>
</dbReference>
<dbReference type="Gene3D" id="4.10.280.10">
    <property type="entry name" value="Helix-loop-helix DNA-binding domain"/>
    <property type="match status" value="1"/>
</dbReference>
<sequence length="348" mass="39370">MDSRLQKVYPSLQNSTACENNNQARIRPEGLLAKLGLPCQTDRDYDYGQCYSYYANGCYNTCQFVDVGDIEDFMNNEKRKEKSRDAARSRRSRETEIFTDLANALPLTSEQISQLDKASVMRLAISYLRVRDMAALVPELQTADEKDENDNSTDGSVFLKSLEGFLIVLSPEGDFVYLSENVSDYLGIPQIDLMGQNIFEYSHPCDHEEIREILSGKAQDNADAPKSMFIRLKCTLTSKGRSVIHCSGHMVKSNVKKENTEKGKMQSCFVAVGQPIPHPSNIEAPLPRQTFLTKHSLDMKFTHADDDFMKDVLGYEPDDLLGKSVYEYHHAMDSDSICSAYKCCKYTF</sequence>
<dbReference type="InterPro" id="IPR011598">
    <property type="entry name" value="bHLH_dom"/>
</dbReference>
<evidence type="ECO:0000313" key="10">
    <source>
        <dbReference type="Proteomes" id="UP001159042"/>
    </source>
</evidence>
<dbReference type="Pfam" id="PF23171">
    <property type="entry name" value="bHLH_HIF1A"/>
    <property type="match status" value="1"/>
</dbReference>
<feature type="domain" description="PAS" evidence="7">
    <location>
        <begin position="159"/>
        <end position="221"/>
    </location>
</feature>
<dbReference type="SMART" id="SM00091">
    <property type="entry name" value="PAS"/>
    <property type="match status" value="1"/>
</dbReference>
<comment type="subcellular location">
    <subcellularLocation>
        <location evidence="1">Nucleus</location>
    </subcellularLocation>
</comment>
<evidence type="ECO:0000313" key="9">
    <source>
        <dbReference type="EMBL" id="KAJ8924028.1"/>
    </source>
</evidence>
<evidence type="ECO:0000256" key="6">
    <source>
        <dbReference type="ARBA" id="ARBA00023242"/>
    </source>
</evidence>
<dbReference type="GO" id="GO:0005634">
    <property type="term" value="C:nucleus"/>
    <property type="evidence" value="ECO:0007669"/>
    <property type="project" value="UniProtKB-SubCell"/>
</dbReference>
<dbReference type="GO" id="GO:0000977">
    <property type="term" value="F:RNA polymerase II transcription regulatory region sequence-specific DNA binding"/>
    <property type="evidence" value="ECO:0007669"/>
    <property type="project" value="TreeGrafter"/>
</dbReference>
<dbReference type="GO" id="GO:0005737">
    <property type="term" value="C:cytoplasm"/>
    <property type="evidence" value="ECO:0007669"/>
    <property type="project" value="InterPro"/>
</dbReference>
<dbReference type="Proteomes" id="UP001159042">
    <property type="component" value="Unassembled WGS sequence"/>
</dbReference>
<dbReference type="Gene3D" id="3.30.450.20">
    <property type="entry name" value="PAS domain"/>
    <property type="match status" value="3"/>
</dbReference>
<dbReference type="InterPro" id="IPR013767">
    <property type="entry name" value="PAS_fold"/>
</dbReference>
<keyword evidence="6" id="KW-0539">Nucleus</keyword>
<dbReference type="AlphaFoldDB" id="A0AAV8WBT2"/>
<keyword evidence="3" id="KW-0805">Transcription regulation</keyword>
<dbReference type="GO" id="GO:0046983">
    <property type="term" value="F:protein dimerization activity"/>
    <property type="evidence" value="ECO:0007669"/>
    <property type="project" value="InterPro"/>
</dbReference>
<evidence type="ECO:0000256" key="5">
    <source>
        <dbReference type="ARBA" id="ARBA00023163"/>
    </source>
</evidence>
<dbReference type="PROSITE" id="PS50888">
    <property type="entry name" value="BHLH"/>
    <property type="match status" value="1"/>
</dbReference>